<dbReference type="Proteomes" id="UP000317214">
    <property type="component" value="Chromosome"/>
</dbReference>
<evidence type="ECO:0000256" key="1">
    <source>
        <dbReference type="ARBA" id="ARBA00004651"/>
    </source>
</evidence>
<sequence>MNLLQTLALAVLQGITEPFPVSSLGHAVLLPAILHWQIDEHAPFFLPLLTMLHLGTLIGLAGVFWQDWKSLLGSATGTNGASKQESAIRVLVFLVLATLPAVIFGAVFEHKLRSIFGAPLAAAGFLVTNGLLLIGTDMLIRKKQSLPPREIENLNAKDALIIGFWQCLAFFPGISRSGATMAGGLLRGLNHGSAARFSLLMAQPVVLAATVHQAWQSRHIPLSHDLIVQCIVGAIAAAITAWICSRAMLRLFRNHENWSLVPFGLYCIAFGTLSVICIAL</sequence>
<evidence type="ECO:0000256" key="7">
    <source>
        <dbReference type="ARBA" id="ARBA00022801"/>
    </source>
</evidence>
<dbReference type="EC" id="3.6.1.27" evidence="3 14"/>
<keyword evidence="14" id="KW-0133">Cell shape</keyword>
<dbReference type="Pfam" id="PF02673">
    <property type="entry name" value="BacA"/>
    <property type="match status" value="1"/>
</dbReference>
<evidence type="ECO:0000256" key="9">
    <source>
        <dbReference type="ARBA" id="ARBA00023136"/>
    </source>
</evidence>
<dbReference type="GO" id="GO:0050380">
    <property type="term" value="F:undecaprenyl-diphosphatase activity"/>
    <property type="evidence" value="ECO:0007669"/>
    <property type="project" value="UniProtKB-UniRule"/>
</dbReference>
<dbReference type="EMBL" id="CP032485">
    <property type="protein sequence ID" value="QDH23941.1"/>
    <property type="molecule type" value="Genomic_DNA"/>
</dbReference>
<dbReference type="OrthoDB" id="9808289at2"/>
<dbReference type="KEGG" id="ntn:D5366_00135"/>
<reference evidence="15 16" key="1">
    <citation type="submission" date="2018-09" db="EMBL/GenBank/DDBJ databases">
        <title>The complete genome sequence of Neokomagataea tanensis NBRC 106556(T).</title>
        <authorList>
            <person name="Chua K.-O."/>
            <person name="See-Too W.-S."/>
            <person name="Hong K.-W."/>
            <person name="Yin W.-F."/>
            <person name="Chan K.-G."/>
        </authorList>
    </citation>
    <scope>NUCLEOTIDE SEQUENCE [LARGE SCALE GENOMIC DNA]</scope>
    <source>
        <strain evidence="16">AH13 \ NBRC 106556</strain>
    </source>
</reference>
<keyword evidence="16" id="KW-1185">Reference proteome</keyword>
<dbReference type="AlphaFoldDB" id="A0A4Y6V5N1"/>
<feature type="transmembrane region" description="Helical" evidence="14">
    <location>
        <begin position="114"/>
        <end position="135"/>
    </location>
</feature>
<dbReference type="HAMAP" id="MF_01006">
    <property type="entry name" value="Undec_diphosphatase"/>
    <property type="match status" value="1"/>
</dbReference>
<comment type="subcellular location">
    <subcellularLocation>
        <location evidence="1 14">Cell membrane</location>
        <topology evidence="1 14">Multi-pass membrane protein</topology>
    </subcellularLocation>
</comment>
<keyword evidence="5 14" id="KW-1003">Cell membrane</keyword>
<protein>
    <recommendedName>
        <fullName evidence="4 14">Undecaprenyl-diphosphatase</fullName>
        <ecNumber evidence="3 14">3.6.1.27</ecNumber>
    </recommendedName>
    <alternativeName>
        <fullName evidence="12 14">Bacitracin resistance protein</fullName>
    </alternativeName>
    <alternativeName>
        <fullName evidence="11 14">Undecaprenyl pyrophosphate phosphatase</fullName>
    </alternativeName>
</protein>
<keyword evidence="9 14" id="KW-0472">Membrane</keyword>
<comment type="function">
    <text evidence="14">Catalyzes the dephosphorylation of undecaprenyl diphosphate (UPP). Confers resistance to bacitracin.</text>
</comment>
<keyword evidence="10 14" id="KW-0046">Antibiotic resistance</keyword>
<gene>
    <name evidence="14" type="primary">uppP</name>
    <name evidence="15" type="ORF">D5366_00135</name>
</gene>
<dbReference type="GO" id="GO:0008360">
    <property type="term" value="P:regulation of cell shape"/>
    <property type="evidence" value="ECO:0007669"/>
    <property type="project" value="UniProtKB-KW"/>
</dbReference>
<dbReference type="GO" id="GO:0071555">
    <property type="term" value="P:cell wall organization"/>
    <property type="evidence" value="ECO:0007669"/>
    <property type="project" value="UniProtKB-KW"/>
</dbReference>
<evidence type="ECO:0000313" key="16">
    <source>
        <dbReference type="Proteomes" id="UP000317214"/>
    </source>
</evidence>
<dbReference type="InterPro" id="IPR003824">
    <property type="entry name" value="UppP"/>
</dbReference>
<feature type="transmembrane region" description="Helical" evidence="14">
    <location>
        <begin position="86"/>
        <end position="108"/>
    </location>
</feature>
<comment type="similarity">
    <text evidence="2 14">Belongs to the UppP family.</text>
</comment>
<evidence type="ECO:0000256" key="12">
    <source>
        <dbReference type="ARBA" id="ARBA00032932"/>
    </source>
</evidence>
<feature type="transmembrane region" description="Helical" evidence="14">
    <location>
        <begin position="226"/>
        <end position="248"/>
    </location>
</feature>
<dbReference type="RefSeq" id="WP_141491776.1">
    <property type="nucleotide sequence ID" value="NZ_CP032485.1"/>
</dbReference>
<keyword evidence="8 14" id="KW-1133">Transmembrane helix</keyword>
<feature type="transmembrane region" description="Helical" evidence="14">
    <location>
        <begin position="194"/>
        <end position="214"/>
    </location>
</feature>
<evidence type="ECO:0000256" key="5">
    <source>
        <dbReference type="ARBA" id="ARBA00022475"/>
    </source>
</evidence>
<dbReference type="GO" id="GO:0009252">
    <property type="term" value="P:peptidoglycan biosynthetic process"/>
    <property type="evidence" value="ECO:0007669"/>
    <property type="project" value="UniProtKB-KW"/>
</dbReference>
<dbReference type="NCBIfam" id="NF001397">
    <property type="entry name" value="PRK00281.3-4"/>
    <property type="match status" value="1"/>
</dbReference>
<proteinExistence type="inferred from homology"/>
<dbReference type="GO" id="GO:0046677">
    <property type="term" value="P:response to antibiotic"/>
    <property type="evidence" value="ECO:0007669"/>
    <property type="project" value="UniProtKB-UniRule"/>
</dbReference>
<evidence type="ECO:0000256" key="3">
    <source>
        <dbReference type="ARBA" id="ARBA00012374"/>
    </source>
</evidence>
<dbReference type="GO" id="GO:0005886">
    <property type="term" value="C:plasma membrane"/>
    <property type="evidence" value="ECO:0007669"/>
    <property type="project" value="UniProtKB-SubCell"/>
</dbReference>
<feature type="transmembrane region" description="Helical" evidence="14">
    <location>
        <begin position="260"/>
        <end position="279"/>
    </location>
</feature>
<evidence type="ECO:0000256" key="11">
    <source>
        <dbReference type="ARBA" id="ARBA00032707"/>
    </source>
</evidence>
<organism evidence="15 16">
    <name type="scientific">Neokomagataea tanensis</name>
    <dbReference type="NCBI Taxonomy" id="661191"/>
    <lineage>
        <taxon>Bacteria</taxon>
        <taxon>Pseudomonadati</taxon>
        <taxon>Pseudomonadota</taxon>
        <taxon>Alphaproteobacteria</taxon>
        <taxon>Acetobacterales</taxon>
        <taxon>Acetobacteraceae</taxon>
        <taxon>Neokomagataea</taxon>
    </lineage>
</organism>
<comment type="miscellaneous">
    <text evidence="14">Bacitracin is thought to be involved in the inhibition of peptidoglycan synthesis by sequestering undecaprenyl diphosphate, thereby reducing the pool of lipid carrier available.</text>
</comment>
<dbReference type="PANTHER" id="PTHR30622">
    <property type="entry name" value="UNDECAPRENYL-DIPHOSPHATASE"/>
    <property type="match status" value="1"/>
</dbReference>
<accession>A0A4Y6V5N1</accession>
<dbReference type="PANTHER" id="PTHR30622:SF2">
    <property type="entry name" value="UNDECAPRENYL-DIPHOSPHATASE"/>
    <property type="match status" value="1"/>
</dbReference>
<evidence type="ECO:0000256" key="8">
    <source>
        <dbReference type="ARBA" id="ARBA00022989"/>
    </source>
</evidence>
<evidence type="ECO:0000256" key="13">
    <source>
        <dbReference type="ARBA" id="ARBA00047594"/>
    </source>
</evidence>
<keyword evidence="14" id="KW-0573">Peptidoglycan synthesis</keyword>
<evidence type="ECO:0000256" key="10">
    <source>
        <dbReference type="ARBA" id="ARBA00023251"/>
    </source>
</evidence>
<comment type="catalytic activity">
    <reaction evidence="13 14">
        <text>di-trans,octa-cis-undecaprenyl diphosphate + H2O = di-trans,octa-cis-undecaprenyl phosphate + phosphate + H(+)</text>
        <dbReference type="Rhea" id="RHEA:28094"/>
        <dbReference type="ChEBI" id="CHEBI:15377"/>
        <dbReference type="ChEBI" id="CHEBI:15378"/>
        <dbReference type="ChEBI" id="CHEBI:43474"/>
        <dbReference type="ChEBI" id="CHEBI:58405"/>
        <dbReference type="ChEBI" id="CHEBI:60392"/>
        <dbReference type="EC" id="3.6.1.27"/>
    </reaction>
</comment>
<evidence type="ECO:0000313" key="15">
    <source>
        <dbReference type="EMBL" id="QDH23941.1"/>
    </source>
</evidence>
<evidence type="ECO:0000256" key="14">
    <source>
        <dbReference type="HAMAP-Rule" id="MF_01006"/>
    </source>
</evidence>
<evidence type="ECO:0000256" key="4">
    <source>
        <dbReference type="ARBA" id="ARBA00021581"/>
    </source>
</evidence>
<evidence type="ECO:0000256" key="2">
    <source>
        <dbReference type="ARBA" id="ARBA00010621"/>
    </source>
</evidence>
<evidence type="ECO:0000256" key="6">
    <source>
        <dbReference type="ARBA" id="ARBA00022692"/>
    </source>
</evidence>
<keyword evidence="14" id="KW-0961">Cell wall biogenesis/degradation</keyword>
<name>A0A4Y6V5N1_9PROT</name>
<feature type="transmembrane region" description="Helical" evidence="14">
    <location>
        <begin position="42"/>
        <end position="65"/>
    </location>
</feature>
<keyword evidence="6 14" id="KW-0812">Transmembrane</keyword>
<keyword evidence="7 14" id="KW-0378">Hydrolase</keyword>